<dbReference type="GeneID" id="36102480"/>
<dbReference type="InterPro" id="IPR029062">
    <property type="entry name" value="Class_I_gatase-like"/>
</dbReference>
<keyword evidence="6 8" id="KW-0067">ATP-binding</keyword>
<evidence type="ECO:0000313" key="15">
    <source>
        <dbReference type="Proteomes" id="UP000590564"/>
    </source>
</evidence>
<organism evidence="10 13">
    <name type="scientific">Methanococcus maripaludis</name>
    <name type="common">Methanococcus deltae</name>
    <dbReference type="NCBI Taxonomy" id="39152"/>
    <lineage>
        <taxon>Archaea</taxon>
        <taxon>Methanobacteriati</taxon>
        <taxon>Methanobacteriota</taxon>
        <taxon>Methanomada group</taxon>
        <taxon>Methanococci</taxon>
        <taxon>Methanococcales</taxon>
        <taxon>Methanococcaceae</taxon>
        <taxon>Methanococcus</taxon>
    </lineage>
</organism>
<evidence type="ECO:0000256" key="6">
    <source>
        <dbReference type="ARBA" id="ARBA00022840"/>
    </source>
</evidence>
<dbReference type="Proteomes" id="UP000567099">
    <property type="component" value="Unassembled WGS sequence"/>
</dbReference>
<feature type="domain" description="Glutamine amidotransferase" evidence="9">
    <location>
        <begin position="3"/>
        <end position="182"/>
    </location>
</feature>
<evidence type="ECO:0000256" key="1">
    <source>
        <dbReference type="ARBA" id="ARBA00002332"/>
    </source>
</evidence>
<feature type="active site" evidence="8">
    <location>
        <position position="165"/>
    </location>
</feature>
<keyword evidence="3 8" id="KW-0547">Nucleotide-binding</keyword>
<comment type="function">
    <text evidence="1 8">Catalyzes the synthesis of GMP from XMP.</text>
</comment>
<evidence type="ECO:0000256" key="8">
    <source>
        <dbReference type="HAMAP-Rule" id="MF_01510"/>
    </source>
</evidence>
<dbReference type="CDD" id="cd01742">
    <property type="entry name" value="GATase1_GMP_Synthase"/>
    <property type="match status" value="1"/>
</dbReference>
<reference evidence="13" key="1">
    <citation type="journal article" date="2018" name="Genome Announc.">
        <title>Complete Genome Sequence of the Methanococcus maripaludis Type Strain JJ (DSM 2067), a Model for Selenoprotein Synthesis in Archaea.</title>
        <authorList>
            <person name="Poehlein A."/>
            <person name="Heym D."/>
            <person name="Quitzke V."/>
            <person name="Fersch J."/>
            <person name="Daniel R."/>
            <person name="Rother M."/>
        </authorList>
    </citation>
    <scope>NUCLEOTIDE SEQUENCE [LARGE SCALE GENOMIC DNA]</scope>
    <source>
        <strain evidence="13">DSM 2067</strain>
    </source>
</reference>
<keyword evidence="2 8" id="KW-0436">Ligase</keyword>
<evidence type="ECO:0000313" key="10">
    <source>
        <dbReference type="EMBL" id="AVB76772.1"/>
    </source>
</evidence>
<dbReference type="PANTHER" id="PTHR11922:SF2">
    <property type="entry name" value="GMP SYNTHASE [GLUTAMINE-HYDROLYZING]"/>
    <property type="match status" value="1"/>
</dbReference>
<dbReference type="InterPro" id="IPR017926">
    <property type="entry name" value="GATASE"/>
</dbReference>
<protein>
    <recommendedName>
        <fullName evidence="8">GMP synthase [glutamine-hydrolyzing] subunit A</fullName>
        <ecNumber evidence="8">6.3.5.2</ecNumber>
    </recommendedName>
    <alternativeName>
        <fullName evidence="8">Glutamine amidotransferase</fullName>
    </alternativeName>
</protein>
<evidence type="ECO:0000313" key="12">
    <source>
        <dbReference type="EMBL" id="MBB6496714.1"/>
    </source>
</evidence>
<dbReference type="EMBL" id="JACDUO010000001">
    <property type="protein sequence ID" value="MBA2863281.1"/>
    <property type="molecule type" value="Genomic_DNA"/>
</dbReference>
<dbReference type="Proteomes" id="UP000590564">
    <property type="component" value="Unassembled WGS sequence"/>
</dbReference>
<dbReference type="PROSITE" id="PS51273">
    <property type="entry name" value="GATASE_TYPE_1"/>
    <property type="match status" value="1"/>
</dbReference>
<dbReference type="GO" id="GO:0003921">
    <property type="term" value="F:GMP synthase activity"/>
    <property type="evidence" value="ECO:0007669"/>
    <property type="project" value="TreeGrafter"/>
</dbReference>
<sequence length="189" mass="20912">MIVILNNGGQYVHRIQRSLKYLDVPAKIVPNSTTLEEIAANPEIKGIILSGGPDITKATNCENIALNSELPVLGICLGHQLISKAYGGAVSRADSEEYASIKIYVKEENDLFKGVPSEFTAWASHMDEVKVTPDCFEVLAYSDICGVESIKHKEKSIYGVQFHPEVSHTEYGDIILKNFCKKCGFEFKE</sequence>
<reference evidence="10" key="2">
    <citation type="submission" date="2018-02" db="EMBL/GenBank/DDBJ databases">
        <title>Complete genome sequence of the Methanococcus maripaludis type strain JJ (DSM 2067), a model for selenoprotein synthesis in Archaea.</title>
        <authorList>
            <person name="Poehlein A."/>
            <person name="Heym D."/>
            <person name="Quitzke V."/>
            <person name="Fersch J."/>
            <person name="Daniel R."/>
            <person name="Rother M."/>
        </authorList>
    </citation>
    <scope>NUCLEOTIDE SEQUENCE [LARGE SCALE GENOMIC DNA]</scope>
    <source>
        <strain evidence="10">DSM 2067</strain>
    </source>
</reference>
<accession>A0A2L1CBM6</accession>
<dbReference type="InterPro" id="IPR004739">
    <property type="entry name" value="GMP_synth_GATase"/>
</dbReference>
<evidence type="ECO:0000256" key="4">
    <source>
        <dbReference type="ARBA" id="ARBA00022749"/>
    </source>
</evidence>
<comment type="catalytic activity">
    <reaction evidence="8">
        <text>XMP + L-glutamine + ATP + H2O = GMP + L-glutamate + AMP + diphosphate + 2 H(+)</text>
        <dbReference type="Rhea" id="RHEA:11680"/>
        <dbReference type="ChEBI" id="CHEBI:15377"/>
        <dbReference type="ChEBI" id="CHEBI:15378"/>
        <dbReference type="ChEBI" id="CHEBI:29985"/>
        <dbReference type="ChEBI" id="CHEBI:30616"/>
        <dbReference type="ChEBI" id="CHEBI:33019"/>
        <dbReference type="ChEBI" id="CHEBI:57464"/>
        <dbReference type="ChEBI" id="CHEBI:58115"/>
        <dbReference type="ChEBI" id="CHEBI:58359"/>
        <dbReference type="ChEBI" id="CHEBI:456215"/>
        <dbReference type="EC" id="6.3.5.2"/>
    </reaction>
</comment>
<dbReference type="FunFam" id="3.40.50.880:FF:000047">
    <property type="entry name" value="GMP synthase [glutamine-hydrolyzing] subunit A"/>
    <property type="match status" value="1"/>
</dbReference>
<dbReference type="PANTHER" id="PTHR11922">
    <property type="entry name" value="GMP SYNTHASE-RELATED"/>
    <property type="match status" value="1"/>
</dbReference>
<evidence type="ECO:0000256" key="2">
    <source>
        <dbReference type="ARBA" id="ARBA00022598"/>
    </source>
</evidence>
<dbReference type="NCBIfam" id="TIGR00888">
    <property type="entry name" value="guaA_Nterm"/>
    <property type="match status" value="1"/>
</dbReference>
<dbReference type="InterPro" id="IPR023686">
    <property type="entry name" value="GMP_synthase_A"/>
</dbReference>
<evidence type="ECO:0000259" key="9">
    <source>
        <dbReference type="Pfam" id="PF00117"/>
    </source>
</evidence>
<dbReference type="SUPFAM" id="SSF52317">
    <property type="entry name" value="Class I glutamine amidotransferase-like"/>
    <property type="match status" value="1"/>
</dbReference>
<gene>
    <name evidence="10" type="primary">guaA_2</name>
    <name evidence="8" type="synonym">guaAA</name>
    <name evidence="11" type="ORF">HNP94_000281</name>
    <name evidence="12" type="ORF">HNP96_000735</name>
    <name evidence="10" type="ORF">MMJJ_13940</name>
</gene>
<feature type="active site" evidence="8">
    <location>
        <position position="163"/>
    </location>
</feature>
<dbReference type="Proteomes" id="UP000239462">
    <property type="component" value="Chromosome"/>
</dbReference>
<dbReference type="UniPathway" id="UPA00189">
    <property type="reaction ID" value="UER00296"/>
</dbReference>
<keyword evidence="4 8" id="KW-0332">GMP biosynthesis</keyword>
<dbReference type="PRINTS" id="PR00096">
    <property type="entry name" value="GATASE"/>
</dbReference>
<dbReference type="KEGG" id="mmad:MMJJ_13940"/>
<evidence type="ECO:0000313" key="13">
    <source>
        <dbReference type="Proteomes" id="UP000239462"/>
    </source>
</evidence>
<dbReference type="PRINTS" id="PR00097">
    <property type="entry name" value="ANTSNTHASEII"/>
</dbReference>
<dbReference type="GO" id="GO:0005829">
    <property type="term" value="C:cytosol"/>
    <property type="evidence" value="ECO:0007669"/>
    <property type="project" value="TreeGrafter"/>
</dbReference>
<dbReference type="Pfam" id="PF00117">
    <property type="entry name" value="GATase"/>
    <property type="match status" value="1"/>
</dbReference>
<dbReference type="HAMAP" id="MF_01510">
    <property type="entry name" value="GMP_synthase_A"/>
    <property type="match status" value="1"/>
</dbReference>
<dbReference type="EMBL" id="CP026606">
    <property type="protein sequence ID" value="AVB76772.1"/>
    <property type="molecule type" value="Genomic_DNA"/>
</dbReference>
<evidence type="ECO:0000256" key="3">
    <source>
        <dbReference type="ARBA" id="ARBA00022741"/>
    </source>
</evidence>
<dbReference type="EC" id="6.3.5.2" evidence="8"/>
<evidence type="ECO:0000256" key="5">
    <source>
        <dbReference type="ARBA" id="ARBA00022755"/>
    </source>
</evidence>
<dbReference type="EMBL" id="JACHED010000001">
    <property type="protein sequence ID" value="MBB6496714.1"/>
    <property type="molecule type" value="Genomic_DNA"/>
</dbReference>
<keyword evidence="7 8" id="KW-0315">Glutamine amidotransferase</keyword>
<keyword evidence="5 8" id="KW-0658">Purine biosynthesis</keyword>
<dbReference type="NCBIfam" id="NF001975">
    <property type="entry name" value="PRK00758.1"/>
    <property type="match status" value="1"/>
</dbReference>
<dbReference type="AlphaFoldDB" id="A0A2L1CBM6"/>
<dbReference type="RefSeq" id="WP_104838219.1">
    <property type="nucleotide sequence ID" value="NZ_CP026606.1"/>
</dbReference>
<dbReference type="GO" id="GO:0005524">
    <property type="term" value="F:ATP binding"/>
    <property type="evidence" value="ECO:0007669"/>
    <property type="project" value="UniProtKB-KW"/>
</dbReference>
<name>A0A2L1CBM6_METMI</name>
<proteinExistence type="inferred from homology"/>
<evidence type="ECO:0000256" key="7">
    <source>
        <dbReference type="ARBA" id="ARBA00022962"/>
    </source>
</evidence>
<comment type="pathway">
    <text evidence="8">Purine metabolism; GMP biosynthesis; GMP from XMP (L-Gln route): step 1/1.</text>
</comment>
<reference evidence="12 15" key="3">
    <citation type="submission" date="2020-08" db="EMBL/GenBank/DDBJ databases">
        <title>Genomic Encyclopedia of Type Strains, Phase IV (KMG-V): Genome sequencing to study the core and pangenomes of soil and plant-associated prokaryotes.</title>
        <authorList>
            <person name="Whitman W."/>
        </authorList>
    </citation>
    <scope>NUCLEOTIDE SEQUENCE [LARGE SCALE GENOMIC DNA]</scope>
    <source>
        <strain evidence="11 14">C13</strain>
        <strain evidence="12 15">D1</strain>
    </source>
</reference>
<feature type="active site" description="Nucleophile" evidence="8">
    <location>
        <position position="76"/>
    </location>
</feature>
<evidence type="ECO:0000313" key="14">
    <source>
        <dbReference type="Proteomes" id="UP000567099"/>
    </source>
</evidence>
<evidence type="ECO:0000313" key="11">
    <source>
        <dbReference type="EMBL" id="MBA2863281.1"/>
    </source>
</evidence>
<dbReference type="Gene3D" id="3.40.50.880">
    <property type="match status" value="1"/>
</dbReference>
<comment type="subunit">
    <text evidence="8">Heterodimer composed of a glutamine amidotransferase subunit (A) and a GMP-binding subunit (B).</text>
</comment>